<gene>
    <name evidence="1" type="ORF">COCVIDRAFT_89348</name>
</gene>
<accession>W7EXS8</accession>
<reference evidence="1 2" key="1">
    <citation type="journal article" date="2013" name="PLoS Genet.">
        <title>Comparative genome structure, secondary metabolite, and effector coding capacity across Cochliobolus pathogens.</title>
        <authorList>
            <person name="Condon B.J."/>
            <person name="Leng Y."/>
            <person name="Wu D."/>
            <person name="Bushley K.E."/>
            <person name="Ohm R.A."/>
            <person name="Otillar R."/>
            <person name="Martin J."/>
            <person name="Schackwitz W."/>
            <person name="Grimwood J."/>
            <person name="MohdZainudin N."/>
            <person name="Xue C."/>
            <person name="Wang R."/>
            <person name="Manning V.A."/>
            <person name="Dhillon B."/>
            <person name="Tu Z.J."/>
            <person name="Steffenson B.J."/>
            <person name="Salamov A."/>
            <person name="Sun H."/>
            <person name="Lowry S."/>
            <person name="LaButti K."/>
            <person name="Han J."/>
            <person name="Copeland A."/>
            <person name="Lindquist E."/>
            <person name="Barry K."/>
            <person name="Schmutz J."/>
            <person name="Baker S.E."/>
            <person name="Ciuffetti L.M."/>
            <person name="Grigoriev I.V."/>
            <person name="Zhong S."/>
            <person name="Turgeon B.G."/>
        </authorList>
    </citation>
    <scope>NUCLEOTIDE SEQUENCE [LARGE SCALE GENOMIC DNA]</scope>
    <source>
        <strain evidence="1 2">FI3</strain>
    </source>
</reference>
<dbReference type="RefSeq" id="XP_014560314.1">
    <property type="nucleotide sequence ID" value="XM_014704828.1"/>
</dbReference>
<keyword evidence="2" id="KW-1185">Reference proteome</keyword>
<dbReference type="AlphaFoldDB" id="W7EXS8"/>
<evidence type="ECO:0000313" key="2">
    <source>
        <dbReference type="Proteomes" id="UP000054337"/>
    </source>
</evidence>
<proteinExistence type="predicted"/>
<protein>
    <submittedName>
        <fullName evidence="1">Uncharacterized protein</fullName>
    </submittedName>
</protein>
<sequence length="129" mass="14788">FLCIAVFPIHFLPKKNFLDIATRSMSPSYLSRSMKKNIIIFLYLATQAGAKCIPILTCGHHSDPWCRPGKANTCNWYPNIDKLNQPCPSKHWKCYDGECYGIWAKPRQEPSADTCFILCCESESDYENM</sequence>
<organism evidence="1 2">
    <name type="scientific">Bipolaris victoriae (strain FI3)</name>
    <name type="common">Victoria blight of oats agent</name>
    <name type="synonym">Cochliobolus victoriae</name>
    <dbReference type="NCBI Taxonomy" id="930091"/>
    <lineage>
        <taxon>Eukaryota</taxon>
        <taxon>Fungi</taxon>
        <taxon>Dikarya</taxon>
        <taxon>Ascomycota</taxon>
        <taxon>Pezizomycotina</taxon>
        <taxon>Dothideomycetes</taxon>
        <taxon>Pleosporomycetidae</taxon>
        <taxon>Pleosporales</taxon>
        <taxon>Pleosporineae</taxon>
        <taxon>Pleosporaceae</taxon>
        <taxon>Bipolaris</taxon>
    </lineage>
</organism>
<feature type="non-terminal residue" evidence="1">
    <location>
        <position position="1"/>
    </location>
</feature>
<dbReference type="HOGENOM" id="CLU_1953884_0_0_1"/>
<dbReference type="Proteomes" id="UP000054337">
    <property type="component" value="Unassembled WGS sequence"/>
</dbReference>
<name>W7EXS8_BIPV3</name>
<dbReference type="GeneID" id="26259005"/>
<dbReference type="EMBL" id="KI968703">
    <property type="protein sequence ID" value="EUN30700.1"/>
    <property type="molecule type" value="Genomic_DNA"/>
</dbReference>
<dbReference type="OrthoDB" id="10361396at2759"/>
<evidence type="ECO:0000313" key="1">
    <source>
        <dbReference type="EMBL" id="EUN30700.1"/>
    </source>
</evidence>